<dbReference type="PROSITE" id="PS50075">
    <property type="entry name" value="CARRIER"/>
    <property type="match status" value="1"/>
</dbReference>
<gene>
    <name evidence="2" type="ORF">FIV34_09480</name>
</gene>
<reference evidence="2 3" key="1">
    <citation type="submission" date="2019-06" db="EMBL/GenBank/DDBJ databases">
        <title>A complete genome sequence for Luteibacter pinisoli MAH-14.</title>
        <authorList>
            <person name="Baltrus D.A."/>
        </authorList>
    </citation>
    <scope>NUCLEOTIDE SEQUENCE [LARGE SCALE GENOMIC DNA]</scope>
    <source>
        <strain evidence="2 3">MAH-14</strain>
    </source>
</reference>
<dbReference type="Gene3D" id="1.10.1200.10">
    <property type="entry name" value="ACP-like"/>
    <property type="match status" value="1"/>
</dbReference>
<evidence type="ECO:0000313" key="3">
    <source>
        <dbReference type="Proteomes" id="UP000316093"/>
    </source>
</evidence>
<proteinExistence type="predicted"/>
<dbReference type="Pfam" id="PF00550">
    <property type="entry name" value="PP-binding"/>
    <property type="match status" value="1"/>
</dbReference>
<dbReference type="KEGG" id="lpy:FIV34_09480"/>
<name>A0A4Y5Z4F2_9GAMM</name>
<keyword evidence="3" id="KW-1185">Reference proteome</keyword>
<dbReference type="AlphaFoldDB" id="A0A4Y5Z4F2"/>
<feature type="domain" description="Carrier" evidence="1">
    <location>
        <begin position="3"/>
        <end position="81"/>
    </location>
</feature>
<dbReference type="OrthoDB" id="287644at2"/>
<dbReference type="Proteomes" id="UP000316093">
    <property type="component" value="Chromosome"/>
</dbReference>
<dbReference type="SUPFAM" id="SSF47336">
    <property type="entry name" value="ACP-like"/>
    <property type="match status" value="1"/>
</dbReference>
<sequence>MVNVTDTTLARLIEIVTPFGQGRVPVIDASTELTGDLELDSLRVMDLMLAVEDEFDISVPINSLGEVRTVGDLASLIQKSVDASA</sequence>
<dbReference type="InterPro" id="IPR009081">
    <property type="entry name" value="PP-bd_ACP"/>
</dbReference>
<dbReference type="InterPro" id="IPR036736">
    <property type="entry name" value="ACP-like_sf"/>
</dbReference>
<evidence type="ECO:0000313" key="2">
    <source>
        <dbReference type="EMBL" id="QDE39419.1"/>
    </source>
</evidence>
<evidence type="ECO:0000259" key="1">
    <source>
        <dbReference type="PROSITE" id="PS50075"/>
    </source>
</evidence>
<dbReference type="EMBL" id="CP041046">
    <property type="protein sequence ID" value="QDE39419.1"/>
    <property type="molecule type" value="Genomic_DNA"/>
</dbReference>
<protein>
    <submittedName>
        <fullName evidence="2">Acyl carrier protein</fullName>
    </submittedName>
</protein>
<organism evidence="2 3">
    <name type="scientific">Luteibacter pinisoli</name>
    <dbReference type="NCBI Taxonomy" id="2589080"/>
    <lineage>
        <taxon>Bacteria</taxon>
        <taxon>Pseudomonadati</taxon>
        <taxon>Pseudomonadota</taxon>
        <taxon>Gammaproteobacteria</taxon>
        <taxon>Lysobacterales</taxon>
        <taxon>Rhodanobacteraceae</taxon>
        <taxon>Luteibacter</taxon>
    </lineage>
</organism>
<accession>A0A4Y5Z4F2</accession>